<name>A0ABN7WCV5_GIGMA</name>
<accession>A0ABN7WCV5</accession>
<evidence type="ECO:0000313" key="2">
    <source>
        <dbReference type="EMBL" id="CAG8827637.1"/>
    </source>
</evidence>
<gene>
    <name evidence="2" type="ORF">GMARGA_LOCUS29469</name>
</gene>
<comment type="caution">
    <text evidence="2">The sequence shown here is derived from an EMBL/GenBank/DDBJ whole genome shotgun (WGS) entry which is preliminary data.</text>
</comment>
<dbReference type="EMBL" id="CAJVQB010039721">
    <property type="protein sequence ID" value="CAG8827637.1"/>
    <property type="molecule type" value="Genomic_DNA"/>
</dbReference>
<feature type="compositionally biased region" description="Basic and acidic residues" evidence="1">
    <location>
        <begin position="100"/>
        <end position="113"/>
    </location>
</feature>
<protein>
    <submittedName>
        <fullName evidence="2">13990_t:CDS:1</fullName>
    </submittedName>
</protein>
<evidence type="ECO:0000313" key="3">
    <source>
        <dbReference type="Proteomes" id="UP000789901"/>
    </source>
</evidence>
<proteinExistence type="predicted"/>
<sequence length="172" mass="18279">MIIVSIFTTPTISAPVEKESVTNAPITPFKKRYIFGVPLFFDLGFGGLGSLGFGTFGTGFDTRFGFGTGFNTRFGFGTGFNEFGNSITIGGAFLKRDGRDGIDDKSKRDESNKQKQHGNNNNKQKRDENKVGLVKRIFPANAISSIPYATIGGLGGMGPVELGLGLGGLGII</sequence>
<dbReference type="Proteomes" id="UP000789901">
    <property type="component" value="Unassembled WGS sequence"/>
</dbReference>
<evidence type="ECO:0000256" key="1">
    <source>
        <dbReference type="SAM" id="MobiDB-lite"/>
    </source>
</evidence>
<feature type="region of interest" description="Disordered" evidence="1">
    <location>
        <begin position="100"/>
        <end position="126"/>
    </location>
</feature>
<reference evidence="2 3" key="1">
    <citation type="submission" date="2021-06" db="EMBL/GenBank/DDBJ databases">
        <authorList>
            <person name="Kallberg Y."/>
            <person name="Tangrot J."/>
            <person name="Rosling A."/>
        </authorList>
    </citation>
    <scope>NUCLEOTIDE SEQUENCE [LARGE SCALE GENOMIC DNA]</scope>
    <source>
        <strain evidence="2 3">120-4 pot B 10/14</strain>
    </source>
</reference>
<keyword evidence="3" id="KW-1185">Reference proteome</keyword>
<organism evidence="2 3">
    <name type="scientific">Gigaspora margarita</name>
    <dbReference type="NCBI Taxonomy" id="4874"/>
    <lineage>
        <taxon>Eukaryota</taxon>
        <taxon>Fungi</taxon>
        <taxon>Fungi incertae sedis</taxon>
        <taxon>Mucoromycota</taxon>
        <taxon>Glomeromycotina</taxon>
        <taxon>Glomeromycetes</taxon>
        <taxon>Diversisporales</taxon>
        <taxon>Gigasporaceae</taxon>
        <taxon>Gigaspora</taxon>
    </lineage>
</organism>